<proteinExistence type="predicted"/>
<dbReference type="EMBL" id="JARJCW010000093">
    <property type="protein sequence ID" value="KAJ7195125.1"/>
    <property type="molecule type" value="Genomic_DNA"/>
</dbReference>
<protein>
    <submittedName>
        <fullName evidence="1">Uncharacterized protein</fullName>
    </submittedName>
</protein>
<evidence type="ECO:0000313" key="1">
    <source>
        <dbReference type="EMBL" id="KAJ7195125.1"/>
    </source>
</evidence>
<sequence length="120" mass="13645">MVAHYAKQLDELERCVKALPSNLPDADDIDELQPSQDHIDNYRNAWCAVNHPLEIVFGTRVTSNLKLEPLKNHRSDNVLMMKWVDDLTTATKEAIAKPAVQGPRKREIIEVTDQLDDISL</sequence>
<accession>A0AAD6Y3S4</accession>
<reference evidence="1" key="1">
    <citation type="submission" date="2023-03" db="EMBL/GenBank/DDBJ databases">
        <title>Massive genome expansion in bonnet fungi (Mycena s.s.) driven by repeated elements and novel gene families across ecological guilds.</title>
        <authorList>
            <consortium name="Lawrence Berkeley National Laboratory"/>
            <person name="Harder C.B."/>
            <person name="Miyauchi S."/>
            <person name="Viragh M."/>
            <person name="Kuo A."/>
            <person name="Thoen E."/>
            <person name="Andreopoulos B."/>
            <person name="Lu D."/>
            <person name="Skrede I."/>
            <person name="Drula E."/>
            <person name="Henrissat B."/>
            <person name="Morin E."/>
            <person name="Kohler A."/>
            <person name="Barry K."/>
            <person name="LaButti K."/>
            <person name="Morin E."/>
            <person name="Salamov A."/>
            <person name="Lipzen A."/>
            <person name="Mereny Z."/>
            <person name="Hegedus B."/>
            <person name="Baldrian P."/>
            <person name="Stursova M."/>
            <person name="Weitz H."/>
            <person name="Taylor A."/>
            <person name="Grigoriev I.V."/>
            <person name="Nagy L.G."/>
            <person name="Martin F."/>
            <person name="Kauserud H."/>
        </authorList>
    </citation>
    <scope>NUCLEOTIDE SEQUENCE</scope>
    <source>
        <strain evidence="1">9144</strain>
    </source>
</reference>
<comment type="caution">
    <text evidence="1">The sequence shown here is derived from an EMBL/GenBank/DDBJ whole genome shotgun (WGS) entry which is preliminary data.</text>
</comment>
<organism evidence="1 2">
    <name type="scientific">Mycena pura</name>
    <dbReference type="NCBI Taxonomy" id="153505"/>
    <lineage>
        <taxon>Eukaryota</taxon>
        <taxon>Fungi</taxon>
        <taxon>Dikarya</taxon>
        <taxon>Basidiomycota</taxon>
        <taxon>Agaricomycotina</taxon>
        <taxon>Agaricomycetes</taxon>
        <taxon>Agaricomycetidae</taxon>
        <taxon>Agaricales</taxon>
        <taxon>Marasmiineae</taxon>
        <taxon>Mycenaceae</taxon>
        <taxon>Mycena</taxon>
    </lineage>
</organism>
<name>A0AAD6Y3S4_9AGAR</name>
<evidence type="ECO:0000313" key="2">
    <source>
        <dbReference type="Proteomes" id="UP001219525"/>
    </source>
</evidence>
<gene>
    <name evidence="1" type="ORF">GGX14DRAFT_404261</name>
</gene>
<keyword evidence="2" id="KW-1185">Reference proteome</keyword>
<dbReference type="Proteomes" id="UP001219525">
    <property type="component" value="Unassembled WGS sequence"/>
</dbReference>
<dbReference type="AlphaFoldDB" id="A0AAD6Y3S4"/>